<protein>
    <recommendedName>
        <fullName evidence="10">Interferon-induced transmembrane protein</fullName>
    </recommendedName>
</protein>
<evidence type="ECO:0000256" key="3">
    <source>
        <dbReference type="ARBA" id="ARBA00022692"/>
    </source>
</evidence>
<dbReference type="Pfam" id="PF04505">
    <property type="entry name" value="CD225"/>
    <property type="match status" value="1"/>
</dbReference>
<evidence type="ECO:0000256" key="1">
    <source>
        <dbReference type="ARBA" id="ARBA00004370"/>
    </source>
</evidence>
<dbReference type="PANTHER" id="PTHR14948">
    <property type="entry name" value="NG5"/>
    <property type="match status" value="1"/>
</dbReference>
<comment type="similarity">
    <text evidence="2">Belongs to the CD225/Dispanin family.</text>
</comment>
<organism evidence="8 9">
    <name type="scientific">Ranitomeya imitator</name>
    <name type="common">mimic poison frog</name>
    <dbReference type="NCBI Taxonomy" id="111125"/>
    <lineage>
        <taxon>Eukaryota</taxon>
        <taxon>Metazoa</taxon>
        <taxon>Chordata</taxon>
        <taxon>Craniata</taxon>
        <taxon>Vertebrata</taxon>
        <taxon>Euteleostomi</taxon>
        <taxon>Amphibia</taxon>
        <taxon>Batrachia</taxon>
        <taxon>Anura</taxon>
        <taxon>Neobatrachia</taxon>
        <taxon>Hyloidea</taxon>
        <taxon>Dendrobatidae</taxon>
        <taxon>Dendrobatinae</taxon>
        <taxon>Ranitomeya</taxon>
    </lineage>
</organism>
<evidence type="ECO:0000256" key="4">
    <source>
        <dbReference type="ARBA" id="ARBA00022989"/>
    </source>
</evidence>
<dbReference type="Proteomes" id="UP001176940">
    <property type="component" value="Unassembled WGS sequence"/>
</dbReference>
<gene>
    <name evidence="8" type="ORF">RIMI_LOCUS16057412</name>
</gene>
<sequence>MKKNSEIRNPRDQEAALPLIPNPTQQPSPSYVQGVVAPALHQMYHPNQYVPGLGQPMDYQPAQHVVTVGTAPPLVGAPLQPEYRDYMLWSIVNMLFFCLPLGIAALIFSYKAKRAIARNDLNSAKSHSFTVWVLNIIATTLATCCYISIIFIIFEILSPSPANNTCDRPAPLSVDITGFIYDITITYRCDRPVIC</sequence>
<proteinExistence type="inferred from homology"/>
<keyword evidence="9" id="KW-1185">Reference proteome</keyword>
<evidence type="ECO:0000256" key="6">
    <source>
        <dbReference type="SAM" id="MobiDB-lite"/>
    </source>
</evidence>
<feature type="transmembrane region" description="Helical" evidence="7">
    <location>
        <begin position="86"/>
        <end position="108"/>
    </location>
</feature>
<evidence type="ECO:0000256" key="5">
    <source>
        <dbReference type="ARBA" id="ARBA00023136"/>
    </source>
</evidence>
<feature type="transmembrane region" description="Helical" evidence="7">
    <location>
        <begin position="129"/>
        <end position="154"/>
    </location>
</feature>
<name>A0ABN9M476_9NEOB</name>
<dbReference type="EMBL" id="CAUEEQ010044146">
    <property type="protein sequence ID" value="CAJ0957792.1"/>
    <property type="molecule type" value="Genomic_DNA"/>
</dbReference>
<evidence type="ECO:0008006" key="10">
    <source>
        <dbReference type="Google" id="ProtNLM"/>
    </source>
</evidence>
<keyword evidence="3 7" id="KW-0812">Transmembrane</keyword>
<dbReference type="InterPro" id="IPR051423">
    <property type="entry name" value="CD225/Dispanin"/>
</dbReference>
<dbReference type="InterPro" id="IPR007593">
    <property type="entry name" value="CD225/Dispanin_fam"/>
</dbReference>
<feature type="compositionally biased region" description="Basic and acidic residues" evidence="6">
    <location>
        <begin position="1"/>
        <end position="14"/>
    </location>
</feature>
<comment type="subcellular location">
    <subcellularLocation>
        <location evidence="1">Membrane</location>
    </subcellularLocation>
</comment>
<keyword evidence="4 7" id="KW-1133">Transmembrane helix</keyword>
<dbReference type="PANTHER" id="PTHR14948:SF46">
    <property type="entry name" value="DISPANIN SUBFAMILY A MEMBER 2B-LIKE-RELATED"/>
    <property type="match status" value="1"/>
</dbReference>
<comment type="caution">
    <text evidence="8">The sequence shown here is derived from an EMBL/GenBank/DDBJ whole genome shotgun (WGS) entry which is preliminary data.</text>
</comment>
<accession>A0ABN9M476</accession>
<reference evidence="8" key="1">
    <citation type="submission" date="2023-07" db="EMBL/GenBank/DDBJ databases">
        <authorList>
            <person name="Stuckert A."/>
        </authorList>
    </citation>
    <scope>NUCLEOTIDE SEQUENCE</scope>
</reference>
<feature type="region of interest" description="Disordered" evidence="6">
    <location>
        <begin position="1"/>
        <end position="30"/>
    </location>
</feature>
<evidence type="ECO:0000256" key="2">
    <source>
        <dbReference type="ARBA" id="ARBA00006843"/>
    </source>
</evidence>
<keyword evidence="5 7" id="KW-0472">Membrane</keyword>
<evidence type="ECO:0000313" key="9">
    <source>
        <dbReference type="Proteomes" id="UP001176940"/>
    </source>
</evidence>
<evidence type="ECO:0000313" key="8">
    <source>
        <dbReference type="EMBL" id="CAJ0957792.1"/>
    </source>
</evidence>
<evidence type="ECO:0000256" key="7">
    <source>
        <dbReference type="SAM" id="Phobius"/>
    </source>
</evidence>